<dbReference type="AlphaFoldDB" id="A0A1E3VXF9"/>
<evidence type="ECO:0000313" key="3">
    <source>
        <dbReference type="EMBL" id="ODR98199.1"/>
    </source>
</evidence>
<dbReference type="EMBL" id="LPWF01000023">
    <property type="protein sequence ID" value="ODR98199.1"/>
    <property type="molecule type" value="Genomic_DNA"/>
</dbReference>
<evidence type="ECO:0000256" key="1">
    <source>
        <dbReference type="SAM" id="MobiDB-lite"/>
    </source>
</evidence>
<dbReference type="Proteomes" id="UP000094472">
    <property type="component" value="Unassembled WGS sequence"/>
</dbReference>
<name>A0A1E3VXF9_9HYPH</name>
<keyword evidence="4" id="KW-1185">Reference proteome</keyword>
<evidence type="ECO:0000313" key="4">
    <source>
        <dbReference type="Proteomes" id="UP000094472"/>
    </source>
</evidence>
<feature type="transmembrane region" description="Helical" evidence="2">
    <location>
        <begin position="6"/>
        <end position="24"/>
    </location>
</feature>
<accession>A0A1E3VXF9</accession>
<reference evidence="3 4" key="1">
    <citation type="journal article" date="2016" name="Environ. Microbiol.">
        <title>New Methyloceanibacter diversity from North Sea sediments includes methanotroph containing solely the soluble methane monooxygenase.</title>
        <authorList>
            <person name="Vekeman B."/>
            <person name="Kerckhof F.M."/>
            <person name="Cremers G."/>
            <person name="de Vos P."/>
            <person name="Vandamme P."/>
            <person name="Boon N."/>
            <person name="Op den Camp H.J."/>
            <person name="Heylen K."/>
        </authorList>
    </citation>
    <scope>NUCLEOTIDE SEQUENCE [LARGE SCALE GENOMIC DNA]</scope>
    <source>
        <strain evidence="3 4">R-67175</strain>
    </source>
</reference>
<gene>
    <name evidence="3" type="ORF">AUC69_09775</name>
</gene>
<keyword evidence="2" id="KW-1133">Transmembrane helix</keyword>
<comment type="caution">
    <text evidence="3">The sequence shown here is derived from an EMBL/GenBank/DDBJ whole genome shotgun (WGS) entry which is preliminary data.</text>
</comment>
<organism evidence="3 4">
    <name type="scientific">Methyloceanibacter superfactus</name>
    <dbReference type="NCBI Taxonomy" id="1774969"/>
    <lineage>
        <taxon>Bacteria</taxon>
        <taxon>Pseudomonadati</taxon>
        <taxon>Pseudomonadota</taxon>
        <taxon>Alphaproteobacteria</taxon>
        <taxon>Hyphomicrobiales</taxon>
        <taxon>Hyphomicrobiaceae</taxon>
        <taxon>Methyloceanibacter</taxon>
    </lineage>
</organism>
<dbReference type="STRING" id="1774969.AUC69_09775"/>
<evidence type="ECO:0000256" key="2">
    <source>
        <dbReference type="SAM" id="Phobius"/>
    </source>
</evidence>
<sequence>MDWWNVLEYGAWAVSFCVLAWMLFDAIQTNRDYSEDLLTSSREGELEGISEKHDISDVHKTPKGG</sequence>
<keyword evidence="2" id="KW-0472">Membrane</keyword>
<proteinExistence type="predicted"/>
<dbReference type="OrthoDB" id="7867413at2"/>
<keyword evidence="2" id="KW-0812">Transmembrane</keyword>
<protein>
    <submittedName>
        <fullName evidence="3">Uncharacterized protein</fullName>
    </submittedName>
</protein>
<dbReference type="RefSeq" id="WP_069441420.1">
    <property type="nucleotide sequence ID" value="NZ_LPWF01000023.1"/>
</dbReference>
<feature type="region of interest" description="Disordered" evidence="1">
    <location>
        <begin position="44"/>
        <end position="65"/>
    </location>
</feature>